<dbReference type="Proteomes" id="UP000728032">
    <property type="component" value="Unassembled WGS sequence"/>
</dbReference>
<sequence>MSLIAGIDIGSTSVKISLLDTNSQKIIATHKNKYNFQMNEKLKNFPNYCQQDVGTIVESIQKTLSLFDAQLRANVKLISICGQMHGCVLWDNQSYYEYLPKTEEFKVNQTSVSDLYNWQDSRCTDQFIASLPTPHSYNTCISSGFGCATIFWLQRHSNQLLNQFNSSATIMDYVVAVLCHLKRPLMSSQNAMSWGYFDPIGHSWNEYILKSHDFPIHLLPIVKKCGSIAGETQFNWLGIKTKTPVMVALGDMQCATYANLRDNPHT</sequence>
<dbReference type="Gene3D" id="3.30.420.40">
    <property type="match status" value="1"/>
</dbReference>
<dbReference type="AlphaFoldDB" id="A0A7R9QCI8"/>
<evidence type="ECO:0000256" key="1">
    <source>
        <dbReference type="ARBA" id="ARBA00009156"/>
    </source>
</evidence>
<dbReference type="GO" id="GO:0050277">
    <property type="term" value="F:sedoheptulokinase activity"/>
    <property type="evidence" value="ECO:0007669"/>
    <property type="project" value="TreeGrafter"/>
</dbReference>
<feature type="non-terminal residue" evidence="5">
    <location>
        <position position="1"/>
    </location>
</feature>
<dbReference type="EMBL" id="OC915282">
    <property type="protein sequence ID" value="CAD7639647.1"/>
    <property type="molecule type" value="Genomic_DNA"/>
</dbReference>
<name>A0A7R9QCI8_9ACAR</name>
<evidence type="ECO:0000259" key="4">
    <source>
        <dbReference type="Pfam" id="PF00370"/>
    </source>
</evidence>
<reference evidence="5" key="1">
    <citation type="submission" date="2020-11" db="EMBL/GenBank/DDBJ databases">
        <authorList>
            <person name="Tran Van P."/>
        </authorList>
    </citation>
    <scope>NUCLEOTIDE SEQUENCE</scope>
</reference>
<dbReference type="PANTHER" id="PTHR10196:SF67">
    <property type="entry name" value="SEDOHEPTULOKINASE"/>
    <property type="match status" value="1"/>
</dbReference>
<accession>A0A7R9QCI8</accession>
<dbReference type="Pfam" id="PF00370">
    <property type="entry name" value="FGGY_N"/>
    <property type="match status" value="1"/>
</dbReference>
<dbReference type="InterPro" id="IPR018484">
    <property type="entry name" value="FGGY_N"/>
</dbReference>
<dbReference type="GO" id="GO:0005829">
    <property type="term" value="C:cytosol"/>
    <property type="evidence" value="ECO:0007669"/>
    <property type="project" value="TreeGrafter"/>
</dbReference>
<proteinExistence type="inferred from homology"/>
<evidence type="ECO:0000256" key="3">
    <source>
        <dbReference type="ARBA" id="ARBA00022777"/>
    </source>
</evidence>
<keyword evidence="2" id="KW-0808">Transferase</keyword>
<dbReference type="PANTHER" id="PTHR10196">
    <property type="entry name" value="SUGAR KINASE"/>
    <property type="match status" value="1"/>
</dbReference>
<evidence type="ECO:0000313" key="5">
    <source>
        <dbReference type="EMBL" id="CAD7639647.1"/>
    </source>
</evidence>
<keyword evidence="3" id="KW-0418">Kinase</keyword>
<dbReference type="EMBL" id="CAJPVJ010000457">
    <property type="protein sequence ID" value="CAG2162519.1"/>
    <property type="molecule type" value="Genomic_DNA"/>
</dbReference>
<evidence type="ECO:0000313" key="6">
    <source>
        <dbReference type="Proteomes" id="UP000728032"/>
    </source>
</evidence>
<protein>
    <recommendedName>
        <fullName evidence="4">Carbohydrate kinase FGGY N-terminal domain-containing protein</fullName>
    </recommendedName>
</protein>
<comment type="similarity">
    <text evidence="1">Belongs to the FGGY kinase family.</text>
</comment>
<feature type="domain" description="Carbohydrate kinase FGGY N-terminal" evidence="4">
    <location>
        <begin position="4"/>
        <end position="255"/>
    </location>
</feature>
<dbReference type="SUPFAM" id="SSF53067">
    <property type="entry name" value="Actin-like ATPase domain"/>
    <property type="match status" value="1"/>
</dbReference>
<dbReference type="InterPro" id="IPR043129">
    <property type="entry name" value="ATPase_NBD"/>
</dbReference>
<dbReference type="OrthoDB" id="10264182at2759"/>
<organism evidence="5">
    <name type="scientific">Oppiella nova</name>
    <dbReference type="NCBI Taxonomy" id="334625"/>
    <lineage>
        <taxon>Eukaryota</taxon>
        <taxon>Metazoa</taxon>
        <taxon>Ecdysozoa</taxon>
        <taxon>Arthropoda</taxon>
        <taxon>Chelicerata</taxon>
        <taxon>Arachnida</taxon>
        <taxon>Acari</taxon>
        <taxon>Acariformes</taxon>
        <taxon>Sarcoptiformes</taxon>
        <taxon>Oribatida</taxon>
        <taxon>Brachypylina</taxon>
        <taxon>Oppioidea</taxon>
        <taxon>Oppiidae</taxon>
        <taxon>Oppiella</taxon>
    </lineage>
</organism>
<keyword evidence="6" id="KW-1185">Reference proteome</keyword>
<gene>
    <name evidence="5" type="ORF">ONB1V03_LOCUS2112</name>
</gene>
<dbReference type="GO" id="GO:0006071">
    <property type="term" value="P:glycerol metabolic process"/>
    <property type="evidence" value="ECO:0007669"/>
    <property type="project" value="TreeGrafter"/>
</dbReference>
<evidence type="ECO:0000256" key="2">
    <source>
        <dbReference type="ARBA" id="ARBA00022679"/>
    </source>
</evidence>